<sequence>MGKFQMMMPKLHYLIYSAGLTRPPARNLQVFGRRTGVDDGTGIVTAAIYQPTAIDTHKHRSHCGTGSAKRYLNPFWEARILFVT</sequence>
<dbReference type="Proteomes" id="UP001416858">
    <property type="component" value="Unassembled WGS sequence"/>
</dbReference>
<accession>A0ABP9VY17</accession>
<evidence type="ECO:0000313" key="2">
    <source>
        <dbReference type="Proteomes" id="UP001416858"/>
    </source>
</evidence>
<dbReference type="EMBL" id="BAABRO010000018">
    <property type="protein sequence ID" value="GAA5510028.1"/>
    <property type="molecule type" value="Genomic_DNA"/>
</dbReference>
<gene>
    <name evidence="1" type="ORF">Rcae01_05534</name>
</gene>
<proteinExistence type="predicted"/>
<reference evidence="1 2" key="1">
    <citation type="submission" date="2024-02" db="EMBL/GenBank/DDBJ databases">
        <title>Rhodopirellula caenicola NBRC 110016.</title>
        <authorList>
            <person name="Ichikawa N."/>
            <person name="Katano-Makiyama Y."/>
            <person name="Hidaka K."/>
        </authorList>
    </citation>
    <scope>NUCLEOTIDE SEQUENCE [LARGE SCALE GENOMIC DNA]</scope>
    <source>
        <strain evidence="1 2">NBRC 110016</strain>
    </source>
</reference>
<keyword evidence="2" id="KW-1185">Reference proteome</keyword>
<protein>
    <submittedName>
        <fullName evidence="1">Uncharacterized protein</fullName>
    </submittedName>
</protein>
<organism evidence="1 2">
    <name type="scientific">Novipirellula caenicola</name>
    <dbReference type="NCBI Taxonomy" id="1536901"/>
    <lineage>
        <taxon>Bacteria</taxon>
        <taxon>Pseudomonadati</taxon>
        <taxon>Planctomycetota</taxon>
        <taxon>Planctomycetia</taxon>
        <taxon>Pirellulales</taxon>
        <taxon>Pirellulaceae</taxon>
        <taxon>Novipirellula</taxon>
    </lineage>
</organism>
<name>A0ABP9VY17_9BACT</name>
<comment type="caution">
    <text evidence="1">The sequence shown here is derived from an EMBL/GenBank/DDBJ whole genome shotgun (WGS) entry which is preliminary data.</text>
</comment>
<evidence type="ECO:0000313" key="1">
    <source>
        <dbReference type="EMBL" id="GAA5510028.1"/>
    </source>
</evidence>